<dbReference type="PANTHER" id="PTHR24421:SF10">
    <property type="entry name" value="NITRATE_NITRITE SENSOR PROTEIN NARQ"/>
    <property type="match status" value="1"/>
</dbReference>
<dbReference type="GO" id="GO:0046983">
    <property type="term" value="F:protein dimerization activity"/>
    <property type="evidence" value="ECO:0007669"/>
    <property type="project" value="InterPro"/>
</dbReference>
<evidence type="ECO:0000256" key="8">
    <source>
        <dbReference type="ARBA" id="ARBA00023012"/>
    </source>
</evidence>
<dbReference type="EC" id="2.7.13.3" evidence="2"/>
<evidence type="ECO:0000313" key="13">
    <source>
        <dbReference type="Proteomes" id="UP000460272"/>
    </source>
</evidence>
<dbReference type="Gene3D" id="1.20.5.1930">
    <property type="match status" value="1"/>
</dbReference>
<dbReference type="GO" id="GO:0005524">
    <property type="term" value="F:ATP binding"/>
    <property type="evidence" value="ECO:0007669"/>
    <property type="project" value="UniProtKB-KW"/>
</dbReference>
<organism evidence="12 13">
    <name type="scientific">Trebonia kvetii</name>
    <dbReference type="NCBI Taxonomy" id="2480626"/>
    <lineage>
        <taxon>Bacteria</taxon>
        <taxon>Bacillati</taxon>
        <taxon>Actinomycetota</taxon>
        <taxon>Actinomycetes</taxon>
        <taxon>Streptosporangiales</taxon>
        <taxon>Treboniaceae</taxon>
        <taxon>Trebonia</taxon>
    </lineage>
</organism>
<dbReference type="EMBL" id="RPFW01000001">
    <property type="protein sequence ID" value="TVZ06867.1"/>
    <property type="molecule type" value="Genomic_DNA"/>
</dbReference>
<keyword evidence="9" id="KW-0472">Membrane</keyword>
<comment type="caution">
    <text evidence="12">The sequence shown here is derived from an EMBL/GenBank/DDBJ whole genome shotgun (WGS) entry which is preliminary data.</text>
</comment>
<evidence type="ECO:0000256" key="4">
    <source>
        <dbReference type="ARBA" id="ARBA00022679"/>
    </source>
</evidence>
<evidence type="ECO:0000256" key="5">
    <source>
        <dbReference type="ARBA" id="ARBA00022741"/>
    </source>
</evidence>
<dbReference type="CDD" id="cd16917">
    <property type="entry name" value="HATPase_UhpB-NarQ-NarX-like"/>
    <property type="match status" value="1"/>
</dbReference>
<feature type="transmembrane region" description="Helical" evidence="9">
    <location>
        <begin position="109"/>
        <end position="133"/>
    </location>
</feature>
<dbReference type="OrthoDB" id="4198152at2"/>
<evidence type="ECO:0000256" key="6">
    <source>
        <dbReference type="ARBA" id="ARBA00022777"/>
    </source>
</evidence>
<evidence type="ECO:0000259" key="11">
    <source>
        <dbReference type="Pfam" id="PF07730"/>
    </source>
</evidence>
<accession>A0A6P2C790</accession>
<proteinExistence type="predicted"/>
<feature type="transmembrane region" description="Helical" evidence="9">
    <location>
        <begin position="187"/>
        <end position="213"/>
    </location>
</feature>
<dbReference type="GO" id="GO:0016020">
    <property type="term" value="C:membrane"/>
    <property type="evidence" value="ECO:0007669"/>
    <property type="project" value="InterPro"/>
</dbReference>
<keyword evidence="5" id="KW-0547">Nucleotide-binding</keyword>
<dbReference type="InterPro" id="IPR011712">
    <property type="entry name" value="Sig_transdc_His_kin_sub3_dim/P"/>
</dbReference>
<feature type="transmembrane region" description="Helical" evidence="9">
    <location>
        <begin position="153"/>
        <end position="175"/>
    </location>
</feature>
<evidence type="ECO:0000256" key="9">
    <source>
        <dbReference type="SAM" id="Phobius"/>
    </source>
</evidence>
<sequence>MAVLVAAGGFCALVQGPQWRSSAALATVNLAVSLLFVFTGLMLRKEHGQQGTAWALMLAGLFRSVDFIDAWHGPWSPYTLVFGGVDRIFGAWALLRYPNPALSPLHRRYLVAFAGWMLAGRTLLAVTSTARWDGAPTASWWPTLFPDEQLSEVLNYVAHGGEAVGGITLLALLMIRLKRTRGLDRIVITPIIVAGIAAVVAGMASAAMMMLSLSGTPNGAYLTEGVVDFAIPVAFLIAVLQRMLLVRNVTELTAQIAAGGDLGAVRRALRSILHDPTLDVLDASEPSLLALDSGPPGRLVSYIRAGHGAPIAVVVADPVLVRYRELFDAATAASGLALHNAQLQARAAQAQLEQVKASRARIVEAELAERRRLERDLHDGVQQHLLAITASLTAAMANTVDEEASAAFREAREGLRAVLAELRDLAHGIHPAVLSQSGLGAALEGIAERLPLPVSVDVPPGRLDAAVEATLYFIACEALANVVKHAGADSVHVTVRAGQSRLVMEIEDDGIGGVAAGACHEESSHGLANIADRVGALDGDVVIDSPPGQGTRLAVMIPCA</sequence>
<dbReference type="InterPro" id="IPR003594">
    <property type="entry name" value="HATPase_dom"/>
</dbReference>
<reference evidence="12 13" key="1">
    <citation type="submission" date="2018-11" db="EMBL/GenBank/DDBJ databases">
        <title>Trebonia kvetii gen.nov., sp.nov., a novel acidophilic actinobacterium, and proposal of the new actinobacterial family Treboniaceae fam. nov.</title>
        <authorList>
            <person name="Rapoport D."/>
            <person name="Sagova-Mareckova M."/>
            <person name="Sedlacek I."/>
            <person name="Provaznik J."/>
            <person name="Kralova S."/>
            <person name="Pavlinic D."/>
            <person name="Benes V."/>
            <person name="Kopecky J."/>
        </authorList>
    </citation>
    <scope>NUCLEOTIDE SEQUENCE [LARGE SCALE GENOMIC DNA]</scope>
    <source>
        <strain evidence="12 13">15Tr583</strain>
    </source>
</reference>
<evidence type="ECO:0000256" key="2">
    <source>
        <dbReference type="ARBA" id="ARBA00012438"/>
    </source>
</evidence>
<keyword evidence="4" id="KW-0808">Transferase</keyword>
<keyword evidence="3" id="KW-0597">Phosphoprotein</keyword>
<protein>
    <recommendedName>
        <fullName evidence="2">histidine kinase</fullName>
        <ecNumber evidence="2">2.7.13.3</ecNumber>
    </recommendedName>
</protein>
<feature type="domain" description="Signal transduction histidine kinase subgroup 3 dimerisation and phosphoacceptor" evidence="11">
    <location>
        <begin position="369"/>
        <end position="434"/>
    </location>
</feature>
<name>A0A6P2C790_9ACTN</name>
<dbReference type="Pfam" id="PF07730">
    <property type="entry name" value="HisKA_3"/>
    <property type="match status" value="1"/>
</dbReference>
<dbReference type="InterPro" id="IPR050482">
    <property type="entry name" value="Sensor_HK_TwoCompSys"/>
</dbReference>
<dbReference type="Proteomes" id="UP000460272">
    <property type="component" value="Unassembled WGS sequence"/>
</dbReference>
<evidence type="ECO:0000313" key="12">
    <source>
        <dbReference type="EMBL" id="TVZ06867.1"/>
    </source>
</evidence>
<keyword evidence="9" id="KW-0812">Transmembrane</keyword>
<evidence type="ECO:0000259" key="10">
    <source>
        <dbReference type="Pfam" id="PF02518"/>
    </source>
</evidence>
<dbReference type="Gene3D" id="3.30.565.10">
    <property type="entry name" value="Histidine kinase-like ATPase, C-terminal domain"/>
    <property type="match status" value="1"/>
</dbReference>
<comment type="catalytic activity">
    <reaction evidence="1">
        <text>ATP + protein L-histidine = ADP + protein N-phospho-L-histidine.</text>
        <dbReference type="EC" id="2.7.13.3"/>
    </reaction>
</comment>
<evidence type="ECO:0000256" key="3">
    <source>
        <dbReference type="ARBA" id="ARBA00022553"/>
    </source>
</evidence>
<keyword evidence="9" id="KW-1133">Transmembrane helix</keyword>
<feature type="transmembrane region" description="Helical" evidence="9">
    <location>
        <begin position="24"/>
        <end position="43"/>
    </location>
</feature>
<keyword evidence="8" id="KW-0902">Two-component regulatory system</keyword>
<dbReference type="GO" id="GO:0000155">
    <property type="term" value="F:phosphorelay sensor kinase activity"/>
    <property type="evidence" value="ECO:0007669"/>
    <property type="project" value="InterPro"/>
</dbReference>
<dbReference type="SUPFAM" id="SSF55874">
    <property type="entry name" value="ATPase domain of HSP90 chaperone/DNA topoisomerase II/histidine kinase"/>
    <property type="match status" value="1"/>
</dbReference>
<dbReference type="Pfam" id="PF02518">
    <property type="entry name" value="HATPase_c"/>
    <property type="match status" value="1"/>
</dbReference>
<dbReference type="AlphaFoldDB" id="A0A6P2C790"/>
<feature type="transmembrane region" description="Helical" evidence="9">
    <location>
        <begin position="219"/>
        <end position="240"/>
    </location>
</feature>
<dbReference type="RefSeq" id="WP_145851623.1">
    <property type="nucleotide sequence ID" value="NZ_RPFW01000001.1"/>
</dbReference>
<feature type="transmembrane region" description="Helical" evidence="9">
    <location>
        <begin position="78"/>
        <end position="97"/>
    </location>
</feature>
<keyword evidence="13" id="KW-1185">Reference proteome</keyword>
<keyword evidence="7" id="KW-0067">ATP-binding</keyword>
<keyword evidence="6 12" id="KW-0418">Kinase</keyword>
<gene>
    <name evidence="12" type="ORF">EAS64_05840</name>
</gene>
<dbReference type="InterPro" id="IPR036890">
    <property type="entry name" value="HATPase_C_sf"/>
</dbReference>
<feature type="domain" description="Histidine kinase/HSP90-like ATPase" evidence="10">
    <location>
        <begin position="468"/>
        <end position="558"/>
    </location>
</feature>
<evidence type="ECO:0000256" key="7">
    <source>
        <dbReference type="ARBA" id="ARBA00022840"/>
    </source>
</evidence>
<evidence type="ECO:0000256" key="1">
    <source>
        <dbReference type="ARBA" id="ARBA00000085"/>
    </source>
</evidence>
<dbReference type="PANTHER" id="PTHR24421">
    <property type="entry name" value="NITRATE/NITRITE SENSOR PROTEIN NARX-RELATED"/>
    <property type="match status" value="1"/>
</dbReference>